<keyword evidence="1" id="KW-0812">Transmembrane</keyword>
<evidence type="ECO:0008006" key="4">
    <source>
        <dbReference type="Google" id="ProtNLM"/>
    </source>
</evidence>
<sequence length="244" mass="28763">MLHLLLILAVVQARNKSQNDTIRIPTPEYEKNVNHTKNIFYSCVITSSSYLTYNDDVVMNQLNSIIEAYQTIESPEIRYETQRKASKRIQIDATQYCILRQTGVIAQQMYDEIQVGQFNVNQYYYLMNDFDLSKYQNQSAKITFDDDEESVWKIMEDFQAKSREMMGDDEFDGLNYSEYPDYMENPYETKVFGQSIDKQSNISILIFATVFIAFFIIMILAYYALKDSHKKVEQKKEKKSKKQK</sequence>
<gene>
    <name evidence="2" type="ORF">PPRIM_AZ9-3.1.T0350180</name>
</gene>
<protein>
    <recommendedName>
        <fullName evidence="4">Transmembrane protein</fullName>
    </recommendedName>
</protein>
<comment type="caution">
    <text evidence="2">The sequence shown here is derived from an EMBL/GenBank/DDBJ whole genome shotgun (WGS) entry which is preliminary data.</text>
</comment>
<dbReference type="AlphaFoldDB" id="A0A8S1L8K3"/>
<keyword evidence="1" id="KW-0472">Membrane</keyword>
<evidence type="ECO:0000313" key="2">
    <source>
        <dbReference type="EMBL" id="CAD8063867.1"/>
    </source>
</evidence>
<dbReference type="Proteomes" id="UP000688137">
    <property type="component" value="Unassembled WGS sequence"/>
</dbReference>
<proteinExistence type="predicted"/>
<dbReference type="OMA" id="WKIMEDF"/>
<organism evidence="2 3">
    <name type="scientific">Paramecium primaurelia</name>
    <dbReference type="NCBI Taxonomy" id="5886"/>
    <lineage>
        <taxon>Eukaryota</taxon>
        <taxon>Sar</taxon>
        <taxon>Alveolata</taxon>
        <taxon>Ciliophora</taxon>
        <taxon>Intramacronucleata</taxon>
        <taxon>Oligohymenophorea</taxon>
        <taxon>Peniculida</taxon>
        <taxon>Parameciidae</taxon>
        <taxon>Paramecium</taxon>
    </lineage>
</organism>
<dbReference type="EMBL" id="CAJJDM010000034">
    <property type="protein sequence ID" value="CAD8063867.1"/>
    <property type="molecule type" value="Genomic_DNA"/>
</dbReference>
<name>A0A8S1L8K3_PARPR</name>
<keyword evidence="3" id="KW-1185">Reference proteome</keyword>
<keyword evidence="1" id="KW-1133">Transmembrane helix</keyword>
<feature type="transmembrane region" description="Helical" evidence="1">
    <location>
        <begin position="204"/>
        <end position="225"/>
    </location>
</feature>
<evidence type="ECO:0000256" key="1">
    <source>
        <dbReference type="SAM" id="Phobius"/>
    </source>
</evidence>
<reference evidence="2" key="1">
    <citation type="submission" date="2021-01" db="EMBL/GenBank/DDBJ databases">
        <authorList>
            <consortium name="Genoscope - CEA"/>
            <person name="William W."/>
        </authorList>
    </citation>
    <scope>NUCLEOTIDE SEQUENCE</scope>
</reference>
<evidence type="ECO:0000313" key="3">
    <source>
        <dbReference type="Proteomes" id="UP000688137"/>
    </source>
</evidence>
<accession>A0A8S1L8K3</accession>